<feature type="region of interest" description="Disordered" evidence="1">
    <location>
        <begin position="1"/>
        <end position="81"/>
    </location>
</feature>
<keyword evidence="3" id="KW-1185">Reference proteome</keyword>
<dbReference type="AlphaFoldDB" id="A0A5M9JAU9"/>
<feature type="compositionally biased region" description="Basic and acidic residues" evidence="1">
    <location>
        <begin position="1"/>
        <end position="11"/>
    </location>
</feature>
<feature type="compositionally biased region" description="Polar residues" evidence="1">
    <location>
        <begin position="70"/>
        <end position="81"/>
    </location>
</feature>
<dbReference type="Proteomes" id="UP000322873">
    <property type="component" value="Unassembled WGS sequence"/>
</dbReference>
<accession>A0A5M9JAU9</accession>
<dbReference type="PANTHER" id="PTHR40462:SF1">
    <property type="entry name" value="EXPRESSED PROTEIN"/>
    <property type="match status" value="1"/>
</dbReference>
<feature type="compositionally biased region" description="Low complexity" evidence="1">
    <location>
        <begin position="13"/>
        <end position="30"/>
    </location>
</feature>
<evidence type="ECO:0000256" key="1">
    <source>
        <dbReference type="SAM" id="MobiDB-lite"/>
    </source>
</evidence>
<evidence type="ECO:0000313" key="2">
    <source>
        <dbReference type="EMBL" id="KAA8566738.1"/>
    </source>
</evidence>
<comment type="caution">
    <text evidence="2">The sequence shown here is derived from an EMBL/GenBank/DDBJ whole genome shotgun (WGS) entry which is preliminary data.</text>
</comment>
<gene>
    <name evidence="2" type="ORF">EYC84_009268</name>
</gene>
<reference evidence="2 3" key="1">
    <citation type="submission" date="2019-06" db="EMBL/GenBank/DDBJ databases">
        <title>Genome Sequence of the Brown Rot Fungal Pathogen Monilinia fructicola.</title>
        <authorList>
            <person name="De Miccolis Angelini R.M."/>
            <person name="Landi L."/>
            <person name="Abate D."/>
            <person name="Pollastro S."/>
            <person name="Romanazzi G."/>
            <person name="Faretra F."/>
        </authorList>
    </citation>
    <scope>NUCLEOTIDE SEQUENCE [LARGE SCALE GENOMIC DNA]</scope>
    <source>
        <strain evidence="2 3">Mfrc123</strain>
    </source>
</reference>
<dbReference type="EMBL" id="VICG01000012">
    <property type="protein sequence ID" value="KAA8566738.1"/>
    <property type="molecule type" value="Genomic_DNA"/>
</dbReference>
<feature type="compositionally biased region" description="Basic and acidic residues" evidence="1">
    <location>
        <begin position="31"/>
        <end position="61"/>
    </location>
</feature>
<proteinExistence type="predicted"/>
<dbReference type="PANTHER" id="PTHR40462">
    <property type="entry name" value="CHROMOSOME 1, WHOLE GENOME SHOTGUN SEQUENCE"/>
    <property type="match status" value="1"/>
</dbReference>
<organism evidence="2 3">
    <name type="scientific">Monilinia fructicola</name>
    <name type="common">Brown rot fungus</name>
    <name type="synonym">Ciboria fructicola</name>
    <dbReference type="NCBI Taxonomy" id="38448"/>
    <lineage>
        <taxon>Eukaryota</taxon>
        <taxon>Fungi</taxon>
        <taxon>Dikarya</taxon>
        <taxon>Ascomycota</taxon>
        <taxon>Pezizomycotina</taxon>
        <taxon>Leotiomycetes</taxon>
        <taxon>Helotiales</taxon>
        <taxon>Sclerotiniaceae</taxon>
        <taxon>Monilinia</taxon>
    </lineage>
</organism>
<sequence>MDFVNKAKDAIKSGSGSSGTTNTNTAAGGAQKEDYGDKGLDFIEKKTGHTLTRDQNEKITDGARGLYEKQTGNTVNPKFSN</sequence>
<protein>
    <submittedName>
        <fullName evidence="2">Uncharacterized protein</fullName>
    </submittedName>
</protein>
<dbReference type="VEuPathDB" id="FungiDB:MFRU_044g00560"/>
<dbReference type="OrthoDB" id="3050608at2759"/>
<name>A0A5M9JAU9_MONFR</name>
<evidence type="ECO:0000313" key="3">
    <source>
        <dbReference type="Proteomes" id="UP000322873"/>
    </source>
</evidence>